<feature type="region of interest" description="Disordered" evidence="14">
    <location>
        <begin position="461"/>
        <end position="522"/>
    </location>
</feature>
<dbReference type="GO" id="GO:0048188">
    <property type="term" value="C:Set1C/COMPASS complex"/>
    <property type="evidence" value="ECO:0007669"/>
    <property type="project" value="InterPro"/>
</dbReference>
<feature type="compositionally biased region" description="Pro residues" evidence="14">
    <location>
        <begin position="237"/>
        <end position="255"/>
    </location>
</feature>
<evidence type="ECO:0000256" key="6">
    <source>
        <dbReference type="ARBA" id="ARBA00022853"/>
    </source>
</evidence>
<evidence type="ECO:0000256" key="12">
    <source>
        <dbReference type="ARBA" id="ARBA00047583"/>
    </source>
</evidence>
<dbReference type="PANTHER" id="PTHR45814:SF2">
    <property type="entry name" value="HISTONE-LYSINE N-METHYLTRANSFERASE SETD1"/>
    <property type="match status" value="1"/>
</dbReference>
<dbReference type="GO" id="GO:0140999">
    <property type="term" value="F:histone H3K4 trimethyltransferase activity"/>
    <property type="evidence" value="ECO:0007669"/>
    <property type="project" value="UniProtKB-EC"/>
</dbReference>
<dbReference type="PANTHER" id="PTHR45814">
    <property type="entry name" value="HISTONE-LYSINE N-METHYLTRANSFERASE SETD1"/>
    <property type="match status" value="1"/>
</dbReference>
<keyword evidence="5" id="KW-0949">S-adenosyl-L-methionine</keyword>
<dbReference type="InterPro" id="IPR037841">
    <property type="entry name" value="SET_SETD1A/B"/>
</dbReference>
<dbReference type="Gene3D" id="3.30.70.330">
    <property type="match status" value="1"/>
</dbReference>
<keyword evidence="3 17" id="KW-0489">Methyltransferase</keyword>
<evidence type="ECO:0000256" key="1">
    <source>
        <dbReference type="ARBA" id="ARBA00004123"/>
    </source>
</evidence>
<dbReference type="EMBL" id="MK234815">
    <property type="protein sequence ID" value="QDF21439.1"/>
    <property type="molecule type" value="mRNA"/>
</dbReference>
<dbReference type="GO" id="GO:0032259">
    <property type="term" value="P:methylation"/>
    <property type="evidence" value="ECO:0007669"/>
    <property type="project" value="UniProtKB-KW"/>
</dbReference>
<feature type="compositionally biased region" description="Pro residues" evidence="14">
    <location>
        <begin position="305"/>
        <end position="318"/>
    </location>
</feature>
<dbReference type="InterPro" id="IPR001214">
    <property type="entry name" value="SET_dom"/>
</dbReference>
<dbReference type="Gene3D" id="2.170.270.10">
    <property type="entry name" value="SET domain"/>
    <property type="match status" value="1"/>
</dbReference>
<feature type="region of interest" description="Disordered" evidence="14">
    <location>
        <begin position="223"/>
        <end position="257"/>
    </location>
</feature>
<evidence type="ECO:0000256" key="8">
    <source>
        <dbReference type="ARBA" id="ARBA00023015"/>
    </source>
</evidence>
<dbReference type="AlphaFoldDB" id="A0A4Y6F0I5"/>
<dbReference type="InterPro" id="IPR046341">
    <property type="entry name" value="SET_dom_sf"/>
</dbReference>
<dbReference type="Pfam" id="PF00076">
    <property type="entry name" value="RRM_1"/>
    <property type="match status" value="1"/>
</dbReference>
<feature type="region of interest" description="Disordered" evidence="14">
    <location>
        <begin position="1"/>
        <end position="39"/>
    </location>
</feature>
<feature type="compositionally biased region" description="Basic residues" evidence="14">
    <location>
        <begin position="369"/>
        <end position="387"/>
    </location>
</feature>
<evidence type="ECO:0000313" key="17">
    <source>
        <dbReference type="EMBL" id="QDF21439.1"/>
    </source>
</evidence>
<evidence type="ECO:0000256" key="14">
    <source>
        <dbReference type="SAM" id="MobiDB-lite"/>
    </source>
</evidence>
<evidence type="ECO:0000256" key="4">
    <source>
        <dbReference type="ARBA" id="ARBA00022679"/>
    </source>
</evidence>
<dbReference type="InterPro" id="IPR024657">
    <property type="entry name" value="COMPASS_Set1_N-SET"/>
</dbReference>
<accession>A0A4Y6F0I5</accession>
<name>A0A4Y6F0I5_9BILA</name>
<dbReference type="EC" id="2.1.1.354" evidence="2"/>
<evidence type="ECO:0000256" key="10">
    <source>
        <dbReference type="ARBA" id="ARBA00023242"/>
    </source>
</evidence>
<evidence type="ECO:0000256" key="13">
    <source>
        <dbReference type="ARBA" id="ARBA00049129"/>
    </source>
</evidence>
<feature type="compositionally biased region" description="Polar residues" evidence="14">
    <location>
        <begin position="688"/>
        <end position="700"/>
    </location>
</feature>
<dbReference type="CDD" id="cd19169">
    <property type="entry name" value="SET_SETD1"/>
    <property type="match status" value="1"/>
</dbReference>
<comment type="catalytic activity">
    <reaction evidence="13">
        <text>N(6),N(6)-dimethyl-L-lysyl(4)-[histone H3] + S-adenosyl-L-methionine = N(6),N(6),N(6)-trimethyl-L-lysyl(4)-[histone H3] + S-adenosyl-L-homocysteine + H(+)</text>
        <dbReference type="Rhea" id="RHEA:60272"/>
        <dbReference type="Rhea" id="RHEA-COMP:15537"/>
        <dbReference type="Rhea" id="RHEA-COMP:15540"/>
        <dbReference type="ChEBI" id="CHEBI:15378"/>
        <dbReference type="ChEBI" id="CHEBI:57856"/>
        <dbReference type="ChEBI" id="CHEBI:59789"/>
        <dbReference type="ChEBI" id="CHEBI:61961"/>
        <dbReference type="ChEBI" id="CHEBI:61976"/>
    </reaction>
</comment>
<feature type="compositionally biased region" description="Polar residues" evidence="14">
    <location>
        <begin position="405"/>
        <end position="427"/>
    </location>
</feature>
<evidence type="ECO:0000256" key="2">
    <source>
        <dbReference type="ARBA" id="ARBA00012182"/>
    </source>
</evidence>
<sequence>MNTSADLSKPLYLSRSRNTDEHSNQLSSSSQASTSSPHLSTNISIEHMEHMAPKDPRLFCSDMKKKRNFRTEPLDLPVPSFKVDKYWVGPVPAKEVTFANLNDNIDQKFLHEMCTKFGDIAECRIYYHPKTRKHLGLAKCIFSCEKSARECCESLNHTTKMGNQMNVFLDTMGIERAKMVEQLCAPPQIPRAIPSPPATRTGTLESRIASIFNINFQSTTLPVSPMTSVNAPSTVQLPPPTAPPPPPPPQPPPPLDKLAVKDKSLAGIVQELKQVIRTDLCRKYFEHTAFQLIDDWFTNVKPIKPYVPPRPNTPPSPRPRTQSDRNNNPVNKRYERRRRSRSRSRHRRRRSHSRSPLNERRRSRDRYYRSRHRRRRSRTPSRRRHYSRDRSSSWDSPAPTKRFKNTPNVQSVNKQLDETTLNDLNEASNEKVRKNHMQDSKINMLIDSGNLAMKYQNRQNNSHRNKIDSQDEFDDLPSGSKIRQNKSHRNKIDSQDEFDELRSGSKIRQNNSHRNKIDSQDEFDDLQFGSKIRQNEIHSSKLDIIAEPKDSAIFSSSRQTDDNYMKNFILDETCKPSSKSNLDAESIISCDISANPALNTFSLKDKKEVNLVAGDKNKVLVDTNKLADEKNTFNNENYSTRTECDLETKNESDMEKKEFDDSNKADGDLELNSGLASNLDSDEKANEPEQSLVESNDQNEENISTIDSIIDLVIKQTQDKKEMLDLFEKEEIKSEECRLDDEIKLGKKRAKKISKKKFDAEKNAGEPVVKKSSPLLISTLLERQDNLKKQQFLLMKQKDESQGVRIVDTKLQSQIWEEHFYTPNMPWLKEDKPKSLSRELVNLLPPPVKPDKKRSLGQEKVGRVFAKRTRAAEDEIMRSFLTLGLDTEDVMYLRRVYDEMIDQENSTESNIDHGDWCHLIKKLKCSERAYAYRDNQVVECARSRPYRKMTREEKLKFREPFKQSYLSLSEQNSIGSTIAHNSSSGSNIDALGQEVSSVSSAREARSLQRKLMACTEVHDFFRFSQLKLRKKSLKFCKSDIHDWGLFAMETIGPEEFVIEYVGETIRQSVADHREKCYNAQGIGSSYMFRIDQDTIVDATKCGNLSRFINHSCDPNCYAKIITIEGHKKIVIYSRREIKRNEEITYDYKFPLEDTKIPCRCGTANCKGTLN</sequence>
<dbReference type="PROSITE" id="PS50868">
    <property type="entry name" value="POST_SET"/>
    <property type="match status" value="1"/>
</dbReference>
<keyword evidence="9" id="KW-0804">Transcription</keyword>
<dbReference type="SUPFAM" id="SSF82199">
    <property type="entry name" value="SET domain"/>
    <property type="match status" value="1"/>
</dbReference>
<keyword evidence="7" id="KW-0694">RNA-binding</keyword>
<keyword evidence="8" id="KW-0805">Transcription regulation</keyword>
<feature type="compositionally biased region" description="Basic and acidic residues" evidence="14">
    <location>
        <begin position="357"/>
        <end position="368"/>
    </location>
</feature>
<dbReference type="SMART" id="SM00317">
    <property type="entry name" value="SET"/>
    <property type="match status" value="1"/>
</dbReference>
<dbReference type="InterPro" id="IPR035979">
    <property type="entry name" value="RBD_domain_sf"/>
</dbReference>
<dbReference type="InterPro" id="IPR003616">
    <property type="entry name" value="Post-SET_dom"/>
</dbReference>
<evidence type="ECO:0000256" key="7">
    <source>
        <dbReference type="ARBA" id="ARBA00022884"/>
    </source>
</evidence>
<dbReference type="InterPro" id="IPR000504">
    <property type="entry name" value="RRM_dom"/>
</dbReference>
<dbReference type="PROSITE" id="PS50280">
    <property type="entry name" value="SET"/>
    <property type="match status" value="1"/>
</dbReference>
<feature type="compositionally biased region" description="Basic residues" evidence="14">
    <location>
        <begin position="334"/>
        <end position="353"/>
    </location>
</feature>
<comment type="catalytic activity">
    <reaction evidence="11">
        <text>L-lysyl(4)-[histone H3] + 3 S-adenosyl-L-methionine = N(6),N(6),N(6)-trimethyl-L-lysyl(4)-[histone H3] + 3 S-adenosyl-L-homocysteine + 3 H(+)</text>
        <dbReference type="Rhea" id="RHEA:60260"/>
        <dbReference type="Rhea" id="RHEA-COMP:15537"/>
        <dbReference type="Rhea" id="RHEA-COMP:15547"/>
        <dbReference type="ChEBI" id="CHEBI:15378"/>
        <dbReference type="ChEBI" id="CHEBI:29969"/>
        <dbReference type="ChEBI" id="CHEBI:57856"/>
        <dbReference type="ChEBI" id="CHEBI:59789"/>
        <dbReference type="ChEBI" id="CHEBI:61961"/>
        <dbReference type="EC" id="2.1.1.354"/>
    </reaction>
</comment>
<feature type="compositionally biased region" description="Polar residues" evidence="14">
    <location>
        <begin position="223"/>
        <end position="236"/>
    </location>
</feature>
<evidence type="ECO:0000256" key="5">
    <source>
        <dbReference type="ARBA" id="ARBA00022691"/>
    </source>
</evidence>
<dbReference type="SMART" id="SM01291">
    <property type="entry name" value="N-SET"/>
    <property type="match status" value="1"/>
</dbReference>
<dbReference type="SMART" id="SM00360">
    <property type="entry name" value="RRM"/>
    <property type="match status" value="1"/>
</dbReference>
<comment type="catalytic activity">
    <reaction evidence="12">
        <text>N(6)-methyl-L-lysyl(4)-[histone H3] + S-adenosyl-L-methionine = N(6),N(6)-dimethyl-L-lysyl(4)-[histone H3] + S-adenosyl-L-homocysteine + H(+)</text>
        <dbReference type="Rhea" id="RHEA:60268"/>
        <dbReference type="Rhea" id="RHEA-COMP:15540"/>
        <dbReference type="Rhea" id="RHEA-COMP:15543"/>
        <dbReference type="ChEBI" id="CHEBI:15378"/>
        <dbReference type="ChEBI" id="CHEBI:57856"/>
        <dbReference type="ChEBI" id="CHEBI:59789"/>
        <dbReference type="ChEBI" id="CHEBI:61929"/>
        <dbReference type="ChEBI" id="CHEBI:61976"/>
    </reaction>
</comment>
<feature type="domain" description="SET" evidence="15">
    <location>
        <begin position="1031"/>
        <end position="1148"/>
    </location>
</feature>
<keyword evidence="6" id="KW-0156">Chromatin regulator</keyword>
<dbReference type="SUPFAM" id="SSF54928">
    <property type="entry name" value="RNA-binding domain, RBD"/>
    <property type="match status" value="1"/>
</dbReference>
<feature type="compositionally biased region" description="Low complexity" evidence="14">
    <location>
        <begin position="24"/>
        <end position="39"/>
    </location>
</feature>
<dbReference type="InterPro" id="IPR044570">
    <property type="entry name" value="Set1-like"/>
</dbReference>
<dbReference type="GO" id="GO:0003723">
    <property type="term" value="F:RNA binding"/>
    <property type="evidence" value="ECO:0007669"/>
    <property type="project" value="UniProtKB-KW"/>
</dbReference>
<protein>
    <recommendedName>
        <fullName evidence="2">[histone H3]-lysine(4) N-trimethyltransferase</fullName>
        <ecNumber evidence="2">2.1.1.354</ecNumber>
    </recommendedName>
</protein>
<feature type="compositionally biased region" description="Basic and acidic residues" evidence="14">
    <location>
        <begin position="642"/>
        <end position="667"/>
    </location>
</feature>
<evidence type="ECO:0000259" key="15">
    <source>
        <dbReference type="PROSITE" id="PS50280"/>
    </source>
</evidence>
<organism evidence="17">
    <name type="scientific">Brachionus koreanus</name>
    <dbReference type="NCBI Taxonomy" id="1199090"/>
    <lineage>
        <taxon>Eukaryota</taxon>
        <taxon>Metazoa</taxon>
        <taxon>Spiralia</taxon>
        <taxon>Gnathifera</taxon>
        <taxon>Rotifera</taxon>
        <taxon>Eurotatoria</taxon>
        <taxon>Monogononta</taxon>
        <taxon>Pseudotrocha</taxon>
        <taxon>Ploima</taxon>
        <taxon>Brachionidae</taxon>
        <taxon>Brachionus</taxon>
    </lineage>
</organism>
<evidence type="ECO:0000256" key="11">
    <source>
        <dbReference type="ARBA" id="ARBA00047571"/>
    </source>
</evidence>
<keyword evidence="4 17" id="KW-0808">Transferase</keyword>
<feature type="domain" description="Post-SET" evidence="16">
    <location>
        <begin position="1154"/>
        <end position="1170"/>
    </location>
</feature>
<feature type="compositionally biased region" description="Basic and acidic residues" evidence="14">
    <location>
        <begin position="428"/>
        <end position="439"/>
    </location>
</feature>
<feature type="region of interest" description="Disordered" evidence="14">
    <location>
        <begin position="638"/>
        <end position="700"/>
    </location>
</feature>
<evidence type="ECO:0000256" key="3">
    <source>
        <dbReference type="ARBA" id="ARBA00022603"/>
    </source>
</evidence>
<proteinExistence type="evidence at transcript level"/>
<keyword evidence="10" id="KW-0539">Nucleus</keyword>
<evidence type="ECO:0000259" key="16">
    <source>
        <dbReference type="PROSITE" id="PS50868"/>
    </source>
</evidence>
<comment type="subcellular location">
    <subcellularLocation>
        <location evidence="1">Nucleus</location>
    </subcellularLocation>
</comment>
<reference evidence="17" key="1">
    <citation type="submission" date="2018-11" db="EMBL/GenBank/DDBJ databases">
        <authorList>
            <person name="Kim M.-S."/>
            <person name="Lee Y.-H."/>
            <person name="Lee J.-S."/>
        </authorList>
    </citation>
    <scope>NUCLEOTIDE SEQUENCE</scope>
</reference>
<evidence type="ECO:0000256" key="9">
    <source>
        <dbReference type="ARBA" id="ARBA00023163"/>
    </source>
</evidence>
<dbReference type="FunFam" id="2.170.270.10:FF:000010">
    <property type="entry name" value="Histone-lysine N-methyltransferase"/>
    <property type="match status" value="1"/>
</dbReference>
<dbReference type="Pfam" id="PF00856">
    <property type="entry name" value="SET"/>
    <property type="match status" value="1"/>
</dbReference>
<dbReference type="SMART" id="SM00508">
    <property type="entry name" value="PostSET"/>
    <property type="match status" value="1"/>
</dbReference>
<dbReference type="InterPro" id="IPR012677">
    <property type="entry name" value="Nucleotide-bd_a/b_plait_sf"/>
</dbReference>
<feature type="region of interest" description="Disordered" evidence="14">
    <location>
        <begin position="305"/>
        <end position="441"/>
    </location>
</feature>